<dbReference type="EMBL" id="JAEMNV010000004">
    <property type="protein sequence ID" value="MBJ8340008.1"/>
    <property type="molecule type" value="Genomic_DNA"/>
</dbReference>
<dbReference type="RefSeq" id="WP_199704776.1">
    <property type="nucleotide sequence ID" value="NZ_JAEMNV010000004.1"/>
</dbReference>
<organism evidence="1 2">
    <name type="scientific">Antrihabitans stalagmiti</name>
    <dbReference type="NCBI Taxonomy" id="2799499"/>
    <lineage>
        <taxon>Bacteria</taxon>
        <taxon>Bacillati</taxon>
        <taxon>Actinomycetota</taxon>
        <taxon>Actinomycetes</taxon>
        <taxon>Mycobacteriales</taxon>
        <taxon>Nocardiaceae</taxon>
        <taxon>Antrihabitans</taxon>
    </lineage>
</organism>
<accession>A0A934U4P5</accession>
<sequence length="80" mass="8654">MQDAIAPGRGHFDAAGNYYLPEGRGVLSQTGVYTDPHGAKIYGAAQFRISPDTGGLVPRVPIRDAADPQRIRSRCRRSSL</sequence>
<dbReference type="AlphaFoldDB" id="A0A934U4P5"/>
<keyword evidence="2" id="KW-1185">Reference proteome</keyword>
<proteinExistence type="predicted"/>
<dbReference type="Proteomes" id="UP000655868">
    <property type="component" value="Unassembled WGS sequence"/>
</dbReference>
<protein>
    <submittedName>
        <fullName evidence="1">Uncharacterized protein</fullName>
    </submittedName>
</protein>
<reference evidence="1" key="1">
    <citation type="submission" date="2020-12" db="EMBL/GenBank/DDBJ databases">
        <title>Antrihabitans popcorni sp. nov. and Antrihabitans auranticaus sp. nov., isolated from a larva cave.</title>
        <authorList>
            <person name="Lee S.D."/>
            <person name="Kim I.S."/>
        </authorList>
    </citation>
    <scope>NUCLEOTIDE SEQUENCE</scope>
    <source>
        <strain evidence="1">YC3-6</strain>
    </source>
</reference>
<comment type="caution">
    <text evidence="1">The sequence shown here is derived from an EMBL/GenBank/DDBJ whole genome shotgun (WGS) entry which is preliminary data.</text>
</comment>
<evidence type="ECO:0000313" key="1">
    <source>
        <dbReference type="EMBL" id="MBJ8340008.1"/>
    </source>
</evidence>
<gene>
    <name evidence="1" type="ORF">JGU71_14015</name>
</gene>
<name>A0A934U4P5_9NOCA</name>
<evidence type="ECO:0000313" key="2">
    <source>
        <dbReference type="Proteomes" id="UP000655868"/>
    </source>
</evidence>